<reference evidence="4" key="1">
    <citation type="submission" date="2023-10" db="EMBL/GenBank/DDBJ databases">
        <title>Genome assembly of Pristionchus species.</title>
        <authorList>
            <person name="Yoshida K."/>
            <person name="Sommer R.J."/>
        </authorList>
    </citation>
    <scope>NUCLEOTIDE SEQUENCE</scope>
    <source>
        <strain evidence="4">RS5133</strain>
    </source>
</reference>
<keyword evidence="2" id="KW-1133">Transmembrane helix</keyword>
<comment type="similarity">
    <text evidence="1">Belongs to the peptidase M13 family.</text>
</comment>
<dbReference type="PROSITE" id="PS51885">
    <property type="entry name" value="NEPRILYSIN"/>
    <property type="match status" value="1"/>
</dbReference>
<sequence length="302" mass="33645">MTKDVRRGLLTFLLNPDADDFAPLVAYSNSTSPEETTALKVTEDAYQISRFYTIRCSRKRLLLLSIVFLSLLVFSSILTAVIFNNTLLNTCTSQSCITASEALRRNSESQAAIEERMRGGEIVDDRPAPCEDFFEYACAGWKENTVGRAKNNPEWNMIYETTFRTFDRISQVFTRIVADPEAAALTTAQRDAVITYQKCMSDSVEDAGVGFRKIYKDVGGWITTASNEISIEDTLVASYRMNSVSLFSLSAVLNVRENRHSILTIEEAVPILGNSKPYSSPIEYDVNQLLAGKSANPYVSVL</sequence>
<keyword evidence="5" id="KW-1185">Reference proteome</keyword>
<evidence type="ECO:0000259" key="3">
    <source>
        <dbReference type="Pfam" id="PF05649"/>
    </source>
</evidence>
<organism evidence="4 5">
    <name type="scientific">Pristionchus fissidentatus</name>
    <dbReference type="NCBI Taxonomy" id="1538716"/>
    <lineage>
        <taxon>Eukaryota</taxon>
        <taxon>Metazoa</taxon>
        <taxon>Ecdysozoa</taxon>
        <taxon>Nematoda</taxon>
        <taxon>Chromadorea</taxon>
        <taxon>Rhabditida</taxon>
        <taxon>Rhabditina</taxon>
        <taxon>Diplogasteromorpha</taxon>
        <taxon>Diplogasteroidea</taxon>
        <taxon>Neodiplogasteridae</taxon>
        <taxon>Pristionchus</taxon>
    </lineage>
</organism>
<dbReference type="Gene3D" id="1.10.1380.10">
    <property type="entry name" value="Neutral endopeptidase , domain2"/>
    <property type="match status" value="1"/>
</dbReference>
<gene>
    <name evidence="4" type="ORF">PFISCL1PPCAC_4917</name>
</gene>
<keyword evidence="2" id="KW-0812">Transmembrane</keyword>
<comment type="caution">
    <text evidence="4">The sequence shown here is derived from an EMBL/GenBank/DDBJ whole genome shotgun (WGS) entry which is preliminary data.</text>
</comment>
<dbReference type="InterPro" id="IPR008753">
    <property type="entry name" value="Peptidase_M13_N"/>
</dbReference>
<protein>
    <recommendedName>
        <fullName evidence="3">Peptidase M13 N-terminal domain-containing protein</fullName>
    </recommendedName>
</protein>
<dbReference type="EMBL" id="BTSY01000002">
    <property type="protein sequence ID" value="GMT13620.1"/>
    <property type="molecule type" value="Genomic_DNA"/>
</dbReference>
<evidence type="ECO:0000313" key="5">
    <source>
        <dbReference type="Proteomes" id="UP001432322"/>
    </source>
</evidence>
<dbReference type="GO" id="GO:0006508">
    <property type="term" value="P:proteolysis"/>
    <property type="evidence" value="ECO:0007669"/>
    <property type="project" value="InterPro"/>
</dbReference>
<evidence type="ECO:0000313" key="4">
    <source>
        <dbReference type="EMBL" id="GMT13620.1"/>
    </source>
</evidence>
<dbReference type="SUPFAM" id="SSF55486">
    <property type="entry name" value="Metalloproteases ('zincins'), catalytic domain"/>
    <property type="match status" value="1"/>
</dbReference>
<dbReference type="Pfam" id="PF05649">
    <property type="entry name" value="Peptidase_M13_N"/>
    <property type="match status" value="1"/>
</dbReference>
<evidence type="ECO:0000256" key="1">
    <source>
        <dbReference type="ARBA" id="ARBA00007357"/>
    </source>
</evidence>
<dbReference type="GO" id="GO:0004222">
    <property type="term" value="F:metalloendopeptidase activity"/>
    <property type="evidence" value="ECO:0007669"/>
    <property type="project" value="InterPro"/>
</dbReference>
<evidence type="ECO:0000256" key="2">
    <source>
        <dbReference type="SAM" id="Phobius"/>
    </source>
</evidence>
<feature type="domain" description="Peptidase M13 N-terminal" evidence="3">
    <location>
        <begin position="129"/>
        <end position="278"/>
    </location>
</feature>
<dbReference type="InterPro" id="IPR000718">
    <property type="entry name" value="Peptidase_M13"/>
</dbReference>
<dbReference type="InterPro" id="IPR042089">
    <property type="entry name" value="Peptidase_M13_dom_2"/>
</dbReference>
<feature type="transmembrane region" description="Helical" evidence="2">
    <location>
        <begin position="61"/>
        <end position="83"/>
    </location>
</feature>
<proteinExistence type="inferred from homology"/>
<dbReference type="InterPro" id="IPR024079">
    <property type="entry name" value="MetalloPept_cat_dom_sf"/>
</dbReference>
<name>A0AAV5V6Y6_9BILA</name>
<feature type="non-terminal residue" evidence="4">
    <location>
        <position position="302"/>
    </location>
</feature>
<dbReference type="Gene3D" id="3.40.390.10">
    <property type="entry name" value="Collagenase (Catalytic Domain)"/>
    <property type="match status" value="1"/>
</dbReference>
<accession>A0AAV5V6Y6</accession>
<dbReference type="Proteomes" id="UP001432322">
    <property type="component" value="Unassembled WGS sequence"/>
</dbReference>
<dbReference type="AlphaFoldDB" id="A0AAV5V6Y6"/>
<keyword evidence="2" id="KW-0472">Membrane</keyword>